<evidence type="ECO:0000256" key="3">
    <source>
        <dbReference type="ARBA" id="ARBA00022741"/>
    </source>
</evidence>
<feature type="binding site" evidence="5">
    <location>
        <position position="36"/>
    </location>
    <ligand>
        <name>AMP</name>
        <dbReference type="ChEBI" id="CHEBI:456215"/>
    </ligand>
</feature>
<reference evidence="9" key="1">
    <citation type="submission" date="2020-10" db="EMBL/GenBank/DDBJ databases">
        <authorList>
            <person name="Gilroy R."/>
        </authorList>
    </citation>
    <scope>NUCLEOTIDE SEQUENCE</scope>
    <source>
        <strain evidence="9">ChiW3-316</strain>
    </source>
</reference>
<feature type="binding site" evidence="5">
    <location>
        <position position="92"/>
    </location>
    <ligand>
        <name>AMP</name>
        <dbReference type="ChEBI" id="CHEBI:456215"/>
    </ligand>
</feature>
<gene>
    <name evidence="5" type="primary">adk</name>
    <name evidence="9" type="ORF">IAD20_08665</name>
</gene>
<dbReference type="AlphaFoldDB" id="A0A9D1M5P0"/>
<feature type="binding site" evidence="5">
    <location>
        <begin position="85"/>
        <end position="88"/>
    </location>
    <ligand>
        <name>AMP</name>
        <dbReference type="ChEBI" id="CHEBI:456215"/>
    </ligand>
</feature>
<evidence type="ECO:0000256" key="5">
    <source>
        <dbReference type="HAMAP-Rule" id="MF_00235"/>
    </source>
</evidence>
<keyword evidence="5" id="KW-0479">Metal-binding</keyword>
<dbReference type="PRINTS" id="PR00094">
    <property type="entry name" value="ADENYLTKNASE"/>
</dbReference>
<dbReference type="NCBIfam" id="NF011100">
    <property type="entry name" value="PRK14527.1"/>
    <property type="match status" value="1"/>
</dbReference>
<accession>A0A9D1M5P0</accession>
<feature type="domain" description="Adenylate kinase active site lid" evidence="8">
    <location>
        <begin position="127"/>
        <end position="163"/>
    </location>
</feature>
<dbReference type="InterPro" id="IPR027417">
    <property type="entry name" value="P-loop_NTPase"/>
</dbReference>
<dbReference type="Pfam" id="PF05191">
    <property type="entry name" value="ADK_lid"/>
    <property type="match status" value="1"/>
</dbReference>
<feature type="binding site" evidence="5">
    <location>
        <begin position="57"/>
        <end position="59"/>
    </location>
    <ligand>
        <name>AMP</name>
        <dbReference type="ChEBI" id="CHEBI:456215"/>
    </ligand>
</feature>
<keyword evidence="5 7" id="KW-0067">ATP-binding</keyword>
<dbReference type="PROSITE" id="PS00113">
    <property type="entry name" value="ADENYLATE_KINASE"/>
    <property type="match status" value="1"/>
</dbReference>
<comment type="subcellular location">
    <subcellularLocation>
        <location evidence="5 7">Cytoplasm</location>
    </subcellularLocation>
</comment>
<feature type="region of interest" description="NMP" evidence="5">
    <location>
        <begin position="30"/>
        <end position="59"/>
    </location>
</feature>
<evidence type="ECO:0000256" key="4">
    <source>
        <dbReference type="ARBA" id="ARBA00022777"/>
    </source>
</evidence>
<comment type="domain">
    <text evidence="5">Consists of three domains, a large central CORE domain and two small peripheral domains, NMPbind and LID, which undergo movements during catalysis. The LID domain closes over the site of phosphoryl transfer upon ATP binding. Assembling and dissambling the active center during each catalytic cycle provides an effective means to prevent ATP hydrolysis. Some bacteria have evolved a zinc-coordinating structure that stabilizes the LID domain.</text>
</comment>
<dbReference type="InterPro" id="IPR033690">
    <property type="entry name" value="Adenylat_kinase_CS"/>
</dbReference>
<dbReference type="EC" id="2.7.4.3" evidence="5 7"/>
<evidence type="ECO:0000259" key="8">
    <source>
        <dbReference type="Pfam" id="PF05191"/>
    </source>
</evidence>
<reference evidence="9" key="2">
    <citation type="journal article" date="2021" name="PeerJ">
        <title>Extensive microbial diversity within the chicken gut microbiome revealed by metagenomics and culture.</title>
        <authorList>
            <person name="Gilroy R."/>
            <person name="Ravi A."/>
            <person name="Getino M."/>
            <person name="Pursley I."/>
            <person name="Horton D.L."/>
            <person name="Alikhan N.F."/>
            <person name="Baker D."/>
            <person name="Gharbi K."/>
            <person name="Hall N."/>
            <person name="Watson M."/>
            <person name="Adriaenssens E.M."/>
            <person name="Foster-Nyarko E."/>
            <person name="Jarju S."/>
            <person name="Secka A."/>
            <person name="Antonio M."/>
            <person name="Oren A."/>
            <person name="Chaudhuri R.R."/>
            <person name="La Ragione R."/>
            <person name="Hildebrand F."/>
            <person name="Pallen M.J."/>
        </authorList>
    </citation>
    <scope>NUCLEOTIDE SEQUENCE</scope>
    <source>
        <strain evidence="9">ChiW3-316</strain>
    </source>
</reference>
<protein>
    <recommendedName>
        <fullName evidence="5 7">Adenylate kinase</fullName>
        <shortName evidence="5">AK</shortName>
        <ecNumber evidence="5 7">2.7.4.3</ecNumber>
    </recommendedName>
    <alternativeName>
        <fullName evidence="5">ATP-AMP transphosphorylase</fullName>
    </alternativeName>
    <alternativeName>
        <fullName evidence="5">ATP:AMP phosphotransferase</fullName>
    </alternativeName>
    <alternativeName>
        <fullName evidence="5">Adenylate monophosphate kinase</fullName>
    </alternativeName>
</protein>
<feature type="binding site" evidence="5">
    <location>
        <position position="172"/>
    </location>
    <ligand>
        <name>AMP</name>
        <dbReference type="ChEBI" id="CHEBI:456215"/>
    </ligand>
</feature>
<keyword evidence="5" id="KW-0963">Cytoplasm</keyword>
<feature type="binding site" evidence="5">
    <location>
        <position position="153"/>
    </location>
    <ligand>
        <name>Zn(2+)</name>
        <dbReference type="ChEBI" id="CHEBI:29105"/>
        <note>structural</note>
    </ligand>
</feature>
<dbReference type="NCBIfam" id="NF001381">
    <property type="entry name" value="PRK00279.1-3"/>
    <property type="match status" value="1"/>
</dbReference>
<evidence type="ECO:0000256" key="1">
    <source>
        <dbReference type="ARBA" id="ARBA00022679"/>
    </source>
</evidence>
<comment type="caution">
    <text evidence="9">The sequence shown here is derived from an EMBL/GenBank/DDBJ whole genome shotgun (WGS) entry which is preliminary data.</text>
</comment>
<organism evidence="9 10">
    <name type="scientific">Candidatus Scatocola faecipullorum</name>
    <dbReference type="NCBI Taxonomy" id="2840917"/>
    <lineage>
        <taxon>Bacteria</taxon>
        <taxon>Pseudomonadati</taxon>
        <taxon>Pseudomonadota</taxon>
        <taxon>Alphaproteobacteria</taxon>
        <taxon>Rhodospirillales</taxon>
        <taxon>Rhodospirillaceae</taxon>
        <taxon>Rhodospirillaceae incertae sedis</taxon>
        <taxon>Candidatus Scatocola</taxon>
    </lineage>
</organism>
<dbReference type="HAMAP" id="MF_00235">
    <property type="entry name" value="Adenylate_kinase_Adk"/>
    <property type="match status" value="1"/>
</dbReference>
<dbReference type="GO" id="GO:0005737">
    <property type="term" value="C:cytoplasm"/>
    <property type="evidence" value="ECO:0007669"/>
    <property type="project" value="UniProtKB-SubCell"/>
</dbReference>
<dbReference type="EMBL" id="DVNC01000059">
    <property type="protein sequence ID" value="HIU54134.1"/>
    <property type="molecule type" value="Genomic_DNA"/>
</dbReference>
<sequence>MHLVFTGAPGCGKGTQARRLKEKIAIPHLSTGEMLRAEAAKGTPLGLEIKALIDGGNLVPDEMIIKMLSARIDEDDCKNGFILDGFPRTLPQAEVLEEMLAKKGIKLDAVIEIQVPDEIIMERILGRYSCMTCGAGYHDKFQKPKVYGVCDVCGGTDFYRRVDDNRATVQNRLVNYRALTYPTIPYFEKKGLLRCVDGTGTIEATSKKIDDLLAVA</sequence>
<dbReference type="InterPro" id="IPR007862">
    <property type="entry name" value="Adenylate_kinase_lid-dom"/>
</dbReference>
<proteinExistence type="inferred from homology"/>
<dbReference type="InterPro" id="IPR000850">
    <property type="entry name" value="Adenylat/UMP-CMP_kin"/>
</dbReference>
<keyword evidence="4 5" id="KW-0418">Kinase</keyword>
<keyword evidence="2 5" id="KW-0545">Nucleotide biosynthesis</keyword>
<keyword evidence="3 5" id="KW-0547">Nucleotide-binding</keyword>
<evidence type="ECO:0000256" key="6">
    <source>
        <dbReference type="RuleBase" id="RU003330"/>
    </source>
</evidence>
<feature type="binding site" evidence="5">
    <location>
        <position position="133"/>
    </location>
    <ligand>
        <name>Zn(2+)</name>
        <dbReference type="ChEBI" id="CHEBI:29105"/>
        <note>structural</note>
    </ligand>
</feature>
<dbReference type="Pfam" id="PF00406">
    <property type="entry name" value="ADK"/>
    <property type="match status" value="1"/>
</dbReference>
<dbReference type="GO" id="GO:0044209">
    <property type="term" value="P:AMP salvage"/>
    <property type="evidence" value="ECO:0007669"/>
    <property type="project" value="UniProtKB-UniRule"/>
</dbReference>
<dbReference type="SUPFAM" id="SSF52540">
    <property type="entry name" value="P-loop containing nucleoside triphosphate hydrolases"/>
    <property type="match status" value="1"/>
</dbReference>
<dbReference type="GO" id="GO:0005524">
    <property type="term" value="F:ATP binding"/>
    <property type="evidence" value="ECO:0007669"/>
    <property type="project" value="UniProtKB-UniRule"/>
</dbReference>
<dbReference type="FunFam" id="3.40.50.300:FF:000106">
    <property type="entry name" value="Adenylate kinase mitochondrial"/>
    <property type="match status" value="1"/>
</dbReference>
<feature type="binding site" evidence="5">
    <location>
        <position position="150"/>
    </location>
    <ligand>
        <name>Zn(2+)</name>
        <dbReference type="ChEBI" id="CHEBI:29105"/>
        <note>structural</note>
    </ligand>
</feature>
<dbReference type="GO" id="GO:0008270">
    <property type="term" value="F:zinc ion binding"/>
    <property type="evidence" value="ECO:0007669"/>
    <property type="project" value="UniProtKB-UniRule"/>
</dbReference>
<comment type="catalytic activity">
    <reaction evidence="5 7">
        <text>AMP + ATP = 2 ADP</text>
        <dbReference type="Rhea" id="RHEA:12973"/>
        <dbReference type="ChEBI" id="CHEBI:30616"/>
        <dbReference type="ChEBI" id="CHEBI:456215"/>
        <dbReference type="ChEBI" id="CHEBI:456216"/>
        <dbReference type="EC" id="2.7.4.3"/>
    </reaction>
</comment>
<keyword evidence="1 5" id="KW-0808">Transferase</keyword>
<evidence type="ECO:0000313" key="9">
    <source>
        <dbReference type="EMBL" id="HIU54134.1"/>
    </source>
</evidence>
<dbReference type="NCBIfam" id="TIGR01351">
    <property type="entry name" value="adk"/>
    <property type="match status" value="1"/>
</dbReference>
<dbReference type="Gene3D" id="3.40.50.300">
    <property type="entry name" value="P-loop containing nucleotide triphosphate hydrolases"/>
    <property type="match status" value="1"/>
</dbReference>
<evidence type="ECO:0000313" key="10">
    <source>
        <dbReference type="Proteomes" id="UP000824107"/>
    </source>
</evidence>
<comment type="function">
    <text evidence="5">Catalyzes the reversible transfer of the terminal phosphate group between ATP and AMP. Plays an important role in cellular energy homeostasis and in adenine nucleotide metabolism.</text>
</comment>
<name>A0A9D1M5P0_9PROT</name>
<feature type="binding site" evidence="5">
    <location>
        <position position="130"/>
    </location>
    <ligand>
        <name>Zn(2+)</name>
        <dbReference type="ChEBI" id="CHEBI:29105"/>
        <note>structural</note>
    </ligand>
</feature>
<dbReference type="GO" id="GO:0004017">
    <property type="term" value="F:AMP kinase activity"/>
    <property type="evidence" value="ECO:0007669"/>
    <property type="project" value="UniProtKB-UniRule"/>
</dbReference>
<feature type="binding site" evidence="5">
    <location>
        <begin position="10"/>
        <end position="15"/>
    </location>
    <ligand>
        <name>ATP</name>
        <dbReference type="ChEBI" id="CHEBI:30616"/>
    </ligand>
</feature>
<dbReference type="CDD" id="cd01428">
    <property type="entry name" value="ADK"/>
    <property type="match status" value="1"/>
</dbReference>
<comment type="similarity">
    <text evidence="5 6">Belongs to the adenylate kinase family.</text>
</comment>
<keyword evidence="5" id="KW-0862">Zinc</keyword>
<dbReference type="Proteomes" id="UP000824107">
    <property type="component" value="Unassembled WGS sequence"/>
</dbReference>
<dbReference type="NCBIfam" id="NF001380">
    <property type="entry name" value="PRK00279.1-2"/>
    <property type="match status" value="1"/>
</dbReference>
<feature type="binding site" evidence="5">
    <location>
        <position position="161"/>
    </location>
    <ligand>
        <name>AMP</name>
        <dbReference type="ChEBI" id="CHEBI:456215"/>
    </ligand>
</feature>
<feature type="binding site" evidence="5">
    <location>
        <position position="200"/>
    </location>
    <ligand>
        <name>ATP</name>
        <dbReference type="ChEBI" id="CHEBI:30616"/>
    </ligand>
</feature>
<feature type="binding site" evidence="5">
    <location>
        <position position="127"/>
    </location>
    <ligand>
        <name>ATP</name>
        <dbReference type="ChEBI" id="CHEBI:30616"/>
    </ligand>
</feature>
<evidence type="ECO:0000256" key="2">
    <source>
        <dbReference type="ARBA" id="ARBA00022727"/>
    </source>
</evidence>
<evidence type="ECO:0000256" key="7">
    <source>
        <dbReference type="RuleBase" id="RU003331"/>
    </source>
</evidence>
<comment type="caution">
    <text evidence="5">Lacks conserved residue(s) required for the propagation of feature annotation.</text>
</comment>
<comment type="subunit">
    <text evidence="5 7">Monomer.</text>
</comment>
<dbReference type="InterPro" id="IPR006259">
    <property type="entry name" value="Adenyl_kin_sub"/>
</dbReference>
<feature type="binding site" evidence="5">
    <location>
        <position position="31"/>
    </location>
    <ligand>
        <name>AMP</name>
        <dbReference type="ChEBI" id="CHEBI:456215"/>
    </ligand>
</feature>
<comment type="pathway">
    <text evidence="5">Purine metabolism; AMP biosynthesis via salvage pathway; AMP from ADP: step 1/1.</text>
</comment>
<dbReference type="PANTHER" id="PTHR23359">
    <property type="entry name" value="NUCLEOTIDE KINASE"/>
    <property type="match status" value="1"/>
</dbReference>